<evidence type="ECO:0000256" key="2">
    <source>
        <dbReference type="ARBA" id="ARBA00022448"/>
    </source>
</evidence>
<accession>A0A2T0LER8</accession>
<dbReference type="InterPro" id="IPR046342">
    <property type="entry name" value="CBS_dom_sf"/>
</dbReference>
<dbReference type="RefSeq" id="WP_106345212.1">
    <property type="nucleotide sequence ID" value="NZ_PVNE01000012.1"/>
</dbReference>
<evidence type="ECO:0000256" key="4">
    <source>
        <dbReference type="ARBA" id="ARBA00022840"/>
    </source>
</evidence>
<dbReference type="SMART" id="SM00382">
    <property type="entry name" value="AAA"/>
    <property type="match status" value="1"/>
</dbReference>
<dbReference type="InterPro" id="IPR027417">
    <property type="entry name" value="P-loop_NTPase"/>
</dbReference>
<dbReference type="InterPro" id="IPR003439">
    <property type="entry name" value="ABC_transporter-like_ATP-bd"/>
</dbReference>
<dbReference type="AlphaFoldDB" id="A0A2T0LER8"/>
<dbReference type="InterPro" id="IPR017871">
    <property type="entry name" value="ABC_transporter-like_CS"/>
</dbReference>
<keyword evidence="4 12" id="KW-0067">ATP-binding</keyword>
<dbReference type="Pfam" id="PF00005">
    <property type="entry name" value="ABC_tran"/>
    <property type="match status" value="1"/>
</dbReference>
<evidence type="ECO:0000313" key="12">
    <source>
        <dbReference type="EMBL" id="PRX40611.1"/>
    </source>
</evidence>
<dbReference type="OrthoDB" id="9802264at2"/>
<dbReference type="Gene3D" id="3.40.50.300">
    <property type="entry name" value="P-loop containing nucleotide triphosphate hydrolases"/>
    <property type="match status" value="1"/>
</dbReference>
<dbReference type="GO" id="GO:0005524">
    <property type="term" value="F:ATP binding"/>
    <property type="evidence" value="ECO:0007669"/>
    <property type="project" value="UniProtKB-KW"/>
</dbReference>
<evidence type="ECO:0000256" key="9">
    <source>
        <dbReference type="PROSITE-ProRule" id="PRU00703"/>
    </source>
</evidence>
<keyword evidence="13" id="KW-1185">Reference proteome</keyword>
<feature type="domain" description="ABC transporter" evidence="10">
    <location>
        <begin position="2"/>
        <end position="240"/>
    </location>
</feature>
<dbReference type="GO" id="GO:0016887">
    <property type="term" value="F:ATP hydrolysis activity"/>
    <property type="evidence" value="ECO:0007669"/>
    <property type="project" value="InterPro"/>
</dbReference>
<gene>
    <name evidence="12" type="ORF">CLV97_11289</name>
</gene>
<comment type="subunit">
    <text evidence="6">The complex is composed of two ATP-binding proteins (OpuCA), two transmembrane proteins (OpuCB and OpuCD) and a solute-binding protein (OpuCC).</text>
</comment>
<comment type="caution">
    <text evidence="12">The sequence shown here is derived from an EMBL/GenBank/DDBJ whole genome shotgun (WGS) entry which is preliminary data.</text>
</comment>
<evidence type="ECO:0000259" key="11">
    <source>
        <dbReference type="PROSITE" id="PS51371"/>
    </source>
</evidence>
<keyword evidence="2" id="KW-0813">Transport</keyword>
<evidence type="ECO:0000256" key="7">
    <source>
        <dbReference type="ARBA" id="ARBA00066388"/>
    </source>
</evidence>
<dbReference type="FunFam" id="3.40.50.300:FF:000425">
    <property type="entry name" value="Probable ABC transporter, ATP-binding subunit"/>
    <property type="match status" value="1"/>
</dbReference>
<comment type="catalytic activity">
    <reaction evidence="5">
        <text>a quaternary ammonium(out) + ATP + H2O = a quaternary ammonium(in) + ADP + phosphate + H(+)</text>
        <dbReference type="Rhea" id="RHEA:11036"/>
        <dbReference type="ChEBI" id="CHEBI:15377"/>
        <dbReference type="ChEBI" id="CHEBI:15378"/>
        <dbReference type="ChEBI" id="CHEBI:30616"/>
        <dbReference type="ChEBI" id="CHEBI:35267"/>
        <dbReference type="ChEBI" id="CHEBI:43474"/>
        <dbReference type="ChEBI" id="CHEBI:456216"/>
        <dbReference type="EC" id="7.6.2.9"/>
    </reaction>
</comment>
<dbReference type="Proteomes" id="UP000237797">
    <property type="component" value="Unassembled WGS sequence"/>
</dbReference>
<keyword evidence="9" id="KW-0129">CBS domain</keyword>
<dbReference type="PROSITE" id="PS50893">
    <property type="entry name" value="ABC_TRANSPORTER_2"/>
    <property type="match status" value="1"/>
</dbReference>
<reference evidence="12 13" key="1">
    <citation type="submission" date="2018-03" db="EMBL/GenBank/DDBJ databases">
        <title>Genomic Encyclopedia of Archaeal and Bacterial Type Strains, Phase II (KMG-II): from individual species to whole genera.</title>
        <authorList>
            <person name="Goeker M."/>
        </authorList>
    </citation>
    <scope>NUCLEOTIDE SEQUENCE [LARGE SCALE GENOMIC DNA]</scope>
    <source>
        <strain evidence="12 13">DSM 44946</strain>
    </source>
</reference>
<feature type="domain" description="CBS" evidence="11">
    <location>
        <begin position="271"/>
        <end position="330"/>
    </location>
</feature>
<proteinExistence type="inferred from homology"/>
<dbReference type="EMBL" id="PVNE01000012">
    <property type="protein sequence ID" value="PRX40611.1"/>
    <property type="molecule type" value="Genomic_DNA"/>
</dbReference>
<evidence type="ECO:0000256" key="3">
    <source>
        <dbReference type="ARBA" id="ARBA00022741"/>
    </source>
</evidence>
<evidence type="ECO:0000256" key="6">
    <source>
        <dbReference type="ARBA" id="ARBA00063934"/>
    </source>
</evidence>
<dbReference type="Pfam" id="PF00571">
    <property type="entry name" value="CBS"/>
    <property type="match status" value="1"/>
</dbReference>
<dbReference type="PANTHER" id="PTHR43117:SF4">
    <property type="entry name" value="OSMOPROTECTANT IMPORT ATP-BINDING PROTEIN OSMV"/>
    <property type="match status" value="1"/>
</dbReference>
<evidence type="ECO:0000313" key="13">
    <source>
        <dbReference type="Proteomes" id="UP000237797"/>
    </source>
</evidence>
<name>A0A2T0LER8_9BACL</name>
<keyword evidence="3" id="KW-0547">Nucleotide-binding</keyword>
<comment type="similarity">
    <text evidence="1">Belongs to the ABC transporter superfamily.</text>
</comment>
<dbReference type="InterPro" id="IPR000644">
    <property type="entry name" value="CBS_dom"/>
</dbReference>
<evidence type="ECO:0000256" key="8">
    <source>
        <dbReference type="ARBA" id="ARBA00070305"/>
    </source>
</evidence>
<organism evidence="12 13">
    <name type="scientific">Planifilum fimeticola</name>
    <dbReference type="NCBI Taxonomy" id="201975"/>
    <lineage>
        <taxon>Bacteria</taxon>
        <taxon>Bacillati</taxon>
        <taxon>Bacillota</taxon>
        <taxon>Bacilli</taxon>
        <taxon>Bacillales</taxon>
        <taxon>Thermoactinomycetaceae</taxon>
        <taxon>Planifilum</taxon>
    </lineage>
</organism>
<evidence type="ECO:0000256" key="5">
    <source>
        <dbReference type="ARBA" id="ARBA00052482"/>
    </source>
</evidence>
<dbReference type="SUPFAM" id="SSF52540">
    <property type="entry name" value="P-loop containing nucleoside triphosphate hydrolases"/>
    <property type="match status" value="1"/>
</dbReference>
<evidence type="ECO:0000259" key="10">
    <source>
        <dbReference type="PROSITE" id="PS50893"/>
    </source>
</evidence>
<dbReference type="PROSITE" id="PS00211">
    <property type="entry name" value="ABC_TRANSPORTER_1"/>
    <property type="match status" value="1"/>
</dbReference>
<sequence length="334" mass="37727">MIELQDVTKVYRSEEGEVTAVDGVSMSVGEGEICILLGPSGCGKTTLLRMINRMIEPTRGTIRVNGQDIQQMDPYELRRSIGYVIQQTGLFPNMTVEQNVTVVPRLLGWDRVKIRNRYNELMDMMGLNPDEYRDRYPWELSGGQQQRIGVARALAADPPVMLMDEPFAALDPVIREHLQNELLRIQRTVRKTILFVSHQIDEAIRLGDTIAVFQSGKLMQHGTPDELLSRPANDFVSRFVGSDRHLRRLGLFRVRDLLDRKEKKGAKNAGQIDQRHSVRLDTTLREALSLLLASPAGSLAVLDDEGQRVVGRITWSDFEKLGEIRPSDPESLAQ</sequence>
<evidence type="ECO:0000256" key="1">
    <source>
        <dbReference type="ARBA" id="ARBA00005417"/>
    </source>
</evidence>
<dbReference type="EC" id="7.6.2.9" evidence="7"/>
<dbReference type="PROSITE" id="PS51371">
    <property type="entry name" value="CBS"/>
    <property type="match status" value="1"/>
</dbReference>
<dbReference type="GO" id="GO:0015418">
    <property type="term" value="F:ABC-type quaternary ammonium compound transporting activity"/>
    <property type="evidence" value="ECO:0007669"/>
    <property type="project" value="UniProtKB-EC"/>
</dbReference>
<protein>
    <recommendedName>
        <fullName evidence="8">Carnitine transport ATP-binding protein OpuCA</fullName>
        <ecNumber evidence="7">7.6.2.9</ecNumber>
    </recommendedName>
</protein>
<dbReference type="InterPro" id="IPR003593">
    <property type="entry name" value="AAA+_ATPase"/>
</dbReference>
<dbReference type="PANTHER" id="PTHR43117">
    <property type="entry name" value="OSMOPROTECTANT IMPORT ATP-BINDING PROTEIN OSMV"/>
    <property type="match status" value="1"/>
</dbReference>
<dbReference type="SUPFAM" id="SSF54631">
    <property type="entry name" value="CBS-domain pair"/>
    <property type="match status" value="1"/>
</dbReference>